<sequence length="64" mass="7395">MMKLQGTGAKYNRKRNKIRREKRTRIKANTKSLDCWAISLESGAFAENKLVLQCADGGFWHEHT</sequence>
<proteinExistence type="predicted"/>
<feature type="compositionally biased region" description="Basic residues" evidence="1">
    <location>
        <begin position="11"/>
        <end position="21"/>
    </location>
</feature>
<evidence type="ECO:0000313" key="2">
    <source>
        <dbReference type="EMBL" id="KAH3771750.1"/>
    </source>
</evidence>
<reference evidence="2" key="2">
    <citation type="submission" date="2020-11" db="EMBL/GenBank/DDBJ databases">
        <authorList>
            <person name="McCartney M.A."/>
            <person name="Auch B."/>
            <person name="Kono T."/>
            <person name="Mallez S."/>
            <person name="Becker A."/>
            <person name="Gohl D.M."/>
            <person name="Silverstein K.A.T."/>
            <person name="Koren S."/>
            <person name="Bechman K.B."/>
            <person name="Herman A."/>
            <person name="Abrahante J.E."/>
            <person name="Garbe J."/>
        </authorList>
    </citation>
    <scope>NUCLEOTIDE SEQUENCE</scope>
    <source>
        <strain evidence="2">Duluth1</strain>
        <tissue evidence="2">Whole animal</tissue>
    </source>
</reference>
<keyword evidence="3" id="KW-1185">Reference proteome</keyword>
<gene>
    <name evidence="2" type="ORF">DPMN_173077</name>
</gene>
<evidence type="ECO:0000256" key="1">
    <source>
        <dbReference type="SAM" id="MobiDB-lite"/>
    </source>
</evidence>
<accession>A0A9D4E4E4</accession>
<feature type="region of interest" description="Disordered" evidence="1">
    <location>
        <begin position="1"/>
        <end position="21"/>
    </location>
</feature>
<protein>
    <submittedName>
        <fullName evidence="2">Uncharacterized protein</fullName>
    </submittedName>
</protein>
<reference evidence="2" key="1">
    <citation type="journal article" date="2019" name="bioRxiv">
        <title>The Genome of the Zebra Mussel, Dreissena polymorpha: A Resource for Invasive Species Research.</title>
        <authorList>
            <person name="McCartney M.A."/>
            <person name="Auch B."/>
            <person name="Kono T."/>
            <person name="Mallez S."/>
            <person name="Zhang Y."/>
            <person name="Obille A."/>
            <person name="Becker A."/>
            <person name="Abrahante J.E."/>
            <person name="Garbe J."/>
            <person name="Badalamenti J.P."/>
            <person name="Herman A."/>
            <person name="Mangelson H."/>
            <person name="Liachko I."/>
            <person name="Sullivan S."/>
            <person name="Sone E.D."/>
            <person name="Koren S."/>
            <person name="Silverstein K.A.T."/>
            <person name="Beckman K.B."/>
            <person name="Gohl D.M."/>
        </authorList>
    </citation>
    <scope>NUCLEOTIDE SEQUENCE</scope>
    <source>
        <strain evidence="2">Duluth1</strain>
        <tissue evidence="2">Whole animal</tissue>
    </source>
</reference>
<dbReference type="AlphaFoldDB" id="A0A9D4E4E4"/>
<comment type="caution">
    <text evidence="2">The sequence shown here is derived from an EMBL/GenBank/DDBJ whole genome shotgun (WGS) entry which is preliminary data.</text>
</comment>
<evidence type="ECO:0000313" key="3">
    <source>
        <dbReference type="Proteomes" id="UP000828390"/>
    </source>
</evidence>
<dbReference type="EMBL" id="JAIWYP010000009">
    <property type="protein sequence ID" value="KAH3771750.1"/>
    <property type="molecule type" value="Genomic_DNA"/>
</dbReference>
<organism evidence="2 3">
    <name type="scientific">Dreissena polymorpha</name>
    <name type="common">Zebra mussel</name>
    <name type="synonym">Mytilus polymorpha</name>
    <dbReference type="NCBI Taxonomy" id="45954"/>
    <lineage>
        <taxon>Eukaryota</taxon>
        <taxon>Metazoa</taxon>
        <taxon>Spiralia</taxon>
        <taxon>Lophotrochozoa</taxon>
        <taxon>Mollusca</taxon>
        <taxon>Bivalvia</taxon>
        <taxon>Autobranchia</taxon>
        <taxon>Heteroconchia</taxon>
        <taxon>Euheterodonta</taxon>
        <taxon>Imparidentia</taxon>
        <taxon>Neoheterodontei</taxon>
        <taxon>Myida</taxon>
        <taxon>Dreissenoidea</taxon>
        <taxon>Dreissenidae</taxon>
        <taxon>Dreissena</taxon>
    </lineage>
</organism>
<dbReference type="Proteomes" id="UP000828390">
    <property type="component" value="Unassembled WGS sequence"/>
</dbReference>
<name>A0A9D4E4E4_DREPO</name>